<dbReference type="EMBL" id="JAIOIU010000010">
    <property type="protein sequence ID" value="MBZ0158605.1"/>
    <property type="molecule type" value="Genomic_DNA"/>
</dbReference>
<dbReference type="AlphaFoldDB" id="A0AAJ1AH50"/>
<sequence length="169" mass="18592">MMLPDAYITHATQGRVRIKIPDRKGDSAYFSSLKEKLAGLSELPGIQRIEANPMTGSILVLHTLDLQATDLEMVAQYSEFNNLFRLRESLPVQRPASGRREQSLRENNGQAGSRTGSEIDPKVLAILGFVGVAIIQLKRGHIMMPAITALWYAYSLIKERQGEAAGGGK</sequence>
<evidence type="ECO:0000313" key="3">
    <source>
        <dbReference type="Proteomes" id="UP001197609"/>
    </source>
</evidence>
<evidence type="ECO:0000313" key="2">
    <source>
        <dbReference type="EMBL" id="MBZ0158605.1"/>
    </source>
</evidence>
<gene>
    <name evidence="2" type="ORF">K8G79_00400</name>
</gene>
<evidence type="ECO:0000256" key="1">
    <source>
        <dbReference type="SAM" id="MobiDB-lite"/>
    </source>
</evidence>
<proteinExistence type="predicted"/>
<comment type="caution">
    <text evidence="2">The sequence shown here is derived from an EMBL/GenBank/DDBJ whole genome shotgun (WGS) entry which is preliminary data.</text>
</comment>
<feature type="compositionally biased region" description="Polar residues" evidence="1">
    <location>
        <begin position="105"/>
        <end position="116"/>
    </location>
</feature>
<reference evidence="2 3" key="1">
    <citation type="journal article" date="2021" name="bioRxiv">
        <title>Unraveling nitrogen, sulfur and carbon metabolic pathways and microbial community transcriptional responses to substrate deprivation and toxicity stresses in a bioreactor mimicking anoxic brackish coastal sediment conditions.</title>
        <authorList>
            <person name="Martins P.D."/>
            <person name="Echeveste M.J."/>
            <person name="Arshad A."/>
            <person name="Kurth J."/>
            <person name="Ouboter H."/>
            <person name="Jetten M.S.M."/>
            <person name="Welte C.U."/>
        </authorList>
    </citation>
    <scope>NUCLEOTIDE SEQUENCE [LARGE SCALE GENOMIC DNA]</scope>
    <source>
        <strain evidence="2">MAG_38</strain>
    </source>
</reference>
<feature type="region of interest" description="Disordered" evidence="1">
    <location>
        <begin position="94"/>
        <end position="116"/>
    </location>
</feature>
<dbReference type="Pfam" id="PF19991">
    <property type="entry name" value="HMA_2"/>
    <property type="match status" value="1"/>
</dbReference>
<name>A0AAJ1AH50_9BACT</name>
<accession>A0AAJ1AH50</accession>
<protein>
    <submittedName>
        <fullName evidence="2">Uncharacterized protein</fullName>
    </submittedName>
</protein>
<dbReference type="Proteomes" id="UP001197609">
    <property type="component" value="Unassembled WGS sequence"/>
</dbReference>
<organism evidence="2 3">
    <name type="scientific">Candidatus Methylomirabilis tolerans</name>
    <dbReference type="NCBI Taxonomy" id="3123416"/>
    <lineage>
        <taxon>Bacteria</taxon>
        <taxon>Candidatus Methylomirabilota</taxon>
        <taxon>Candidatus Methylomirabilia</taxon>
        <taxon>Candidatus Methylomirabilales</taxon>
        <taxon>Candidatus Methylomirabilaceae</taxon>
        <taxon>Candidatus Methylomirabilis</taxon>
    </lineage>
</organism>